<organism evidence="2 3">
    <name type="scientific">Saccharomycopsis crataegensis</name>
    <dbReference type="NCBI Taxonomy" id="43959"/>
    <lineage>
        <taxon>Eukaryota</taxon>
        <taxon>Fungi</taxon>
        <taxon>Dikarya</taxon>
        <taxon>Ascomycota</taxon>
        <taxon>Saccharomycotina</taxon>
        <taxon>Saccharomycetes</taxon>
        <taxon>Saccharomycopsidaceae</taxon>
        <taxon>Saccharomycopsis</taxon>
    </lineage>
</organism>
<dbReference type="RefSeq" id="XP_064854790.1">
    <property type="nucleotide sequence ID" value="XM_064998718.1"/>
</dbReference>
<dbReference type="GO" id="GO:0006798">
    <property type="term" value="P:polyphosphate catabolic process"/>
    <property type="evidence" value="ECO:0007669"/>
    <property type="project" value="TreeGrafter"/>
</dbReference>
<feature type="domain" description="Calcineurin-like phosphoesterase" evidence="1">
    <location>
        <begin position="81"/>
        <end position="163"/>
    </location>
</feature>
<dbReference type="Gene3D" id="3.60.21.10">
    <property type="match status" value="1"/>
</dbReference>
<keyword evidence="3" id="KW-1185">Reference proteome</keyword>
<dbReference type="GO" id="GO:0000298">
    <property type="term" value="F:endopolyphosphatase activity"/>
    <property type="evidence" value="ECO:0007669"/>
    <property type="project" value="TreeGrafter"/>
</dbReference>
<evidence type="ECO:0000259" key="1">
    <source>
        <dbReference type="Pfam" id="PF00149"/>
    </source>
</evidence>
<name>A0AAV5QST9_9ASCO</name>
<comment type="caution">
    <text evidence="2">The sequence shown here is derived from an EMBL/GenBank/DDBJ whole genome shotgun (WGS) entry which is preliminary data.</text>
</comment>
<reference evidence="2 3" key="1">
    <citation type="journal article" date="2023" name="Elife">
        <title>Identification of key yeast species and microbe-microbe interactions impacting larval growth of Drosophila in the wild.</title>
        <authorList>
            <person name="Mure A."/>
            <person name="Sugiura Y."/>
            <person name="Maeda R."/>
            <person name="Honda K."/>
            <person name="Sakurai N."/>
            <person name="Takahashi Y."/>
            <person name="Watada M."/>
            <person name="Katoh T."/>
            <person name="Gotoh A."/>
            <person name="Gotoh Y."/>
            <person name="Taniguchi I."/>
            <person name="Nakamura K."/>
            <person name="Hayashi T."/>
            <person name="Katayama T."/>
            <person name="Uemura T."/>
            <person name="Hattori Y."/>
        </authorList>
    </citation>
    <scope>NUCLEOTIDE SEQUENCE [LARGE SCALE GENOMIC DNA]</scope>
    <source>
        <strain evidence="2 3">SC-9</strain>
    </source>
</reference>
<dbReference type="InterPro" id="IPR004843">
    <property type="entry name" value="Calcineurin-like_PHP"/>
</dbReference>
<sequence>MGNSRGVIYSSFLVVTCIFIAFSFVLISSVSGAPDLPPIIKFGELKSYIEPNLAVVESFYESESNSPQMKSKHKKKKPVSRIIIVGDIHGCYDALKSLLKKANYDRKYDQLVSLGDFISKGKQNFEVLDFLIENDAACVLGNHEVNILEKYASYYSYSSPKYCNSSENDTCVSEENSKMVTTEKPKFDSELSIAKRLKPNHIDYLTNCSILLDLGPIAHGFQKTHADVSQPLFDSNGDTQESMKVSEGSASINYSKTIEGLAVHAGLQWHLDYIDQSVNTMVNLRALFKPNYTEPCFDSKRNIDETITKPWSEIWNIKQQEKSNWSEGRMVFYGHEASRGLVEREYSTGLDTGCVAGKKLTAAVVTGKFSKKHKKTIYNSKIVQVSC</sequence>
<dbReference type="InterPro" id="IPR029052">
    <property type="entry name" value="Metallo-depent_PP-like"/>
</dbReference>
<dbReference type="EMBL" id="BTFZ01000012">
    <property type="protein sequence ID" value="GMM37794.1"/>
    <property type="molecule type" value="Genomic_DNA"/>
</dbReference>
<accession>A0AAV5QST9</accession>
<dbReference type="InterPro" id="IPR050126">
    <property type="entry name" value="Ap4A_hydrolase"/>
</dbReference>
<protein>
    <submittedName>
        <fullName evidence="2">Serine/threonine-protein phosphatase</fullName>
    </submittedName>
</protein>
<dbReference type="PANTHER" id="PTHR42850">
    <property type="entry name" value="METALLOPHOSPHOESTERASE"/>
    <property type="match status" value="1"/>
</dbReference>
<dbReference type="AlphaFoldDB" id="A0AAV5QST9"/>
<gene>
    <name evidence="2" type="ORF">DASC09_051190</name>
</gene>
<dbReference type="PANTHER" id="PTHR42850:SF4">
    <property type="entry name" value="ZINC-DEPENDENT ENDOPOLYPHOSPHATASE"/>
    <property type="match status" value="1"/>
</dbReference>
<dbReference type="Proteomes" id="UP001360560">
    <property type="component" value="Unassembled WGS sequence"/>
</dbReference>
<evidence type="ECO:0000313" key="2">
    <source>
        <dbReference type="EMBL" id="GMM37794.1"/>
    </source>
</evidence>
<dbReference type="GO" id="GO:0016791">
    <property type="term" value="F:phosphatase activity"/>
    <property type="evidence" value="ECO:0007669"/>
    <property type="project" value="TreeGrafter"/>
</dbReference>
<proteinExistence type="predicted"/>
<dbReference type="SUPFAM" id="SSF56300">
    <property type="entry name" value="Metallo-dependent phosphatases"/>
    <property type="match status" value="1"/>
</dbReference>
<dbReference type="Pfam" id="PF00149">
    <property type="entry name" value="Metallophos"/>
    <property type="match status" value="1"/>
</dbReference>
<dbReference type="GeneID" id="90075769"/>
<evidence type="ECO:0000313" key="3">
    <source>
        <dbReference type="Proteomes" id="UP001360560"/>
    </source>
</evidence>
<dbReference type="GO" id="GO:0005737">
    <property type="term" value="C:cytoplasm"/>
    <property type="evidence" value="ECO:0007669"/>
    <property type="project" value="TreeGrafter"/>
</dbReference>